<dbReference type="Pfam" id="PF12911">
    <property type="entry name" value="OppC_N"/>
    <property type="match status" value="1"/>
</dbReference>
<keyword evidence="10" id="KW-1185">Reference proteome</keyword>
<dbReference type="PANTHER" id="PTHR43386">
    <property type="entry name" value="OLIGOPEPTIDE TRANSPORT SYSTEM PERMEASE PROTEIN APPC"/>
    <property type="match status" value="1"/>
</dbReference>
<evidence type="ECO:0000313" key="9">
    <source>
        <dbReference type="EMBL" id="MBB2201835.1"/>
    </source>
</evidence>
<evidence type="ECO:0000313" key="10">
    <source>
        <dbReference type="Proteomes" id="UP000578030"/>
    </source>
</evidence>
<protein>
    <submittedName>
        <fullName evidence="9">ABC transporter permease</fullName>
    </submittedName>
</protein>
<feature type="transmembrane region" description="Helical" evidence="7">
    <location>
        <begin position="79"/>
        <end position="103"/>
    </location>
</feature>
<evidence type="ECO:0000256" key="2">
    <source>
        <dbReference type="ARBA" id="ARBA00022448"/>
    </source>
</evidence>
<dbReference type="CDD" id="cd06261">
    <property type="entry name" value="TM_PBP2"/>
    <property type="match status" value="1"/>
</dbReference>
<keyword evidence="5 7" id="KW-1133">Transmembrane helix</keyword>
<comment type="caution">
    <text evidence="9">The sequence shown here is derived from an EMBL/GenBank/DDBJ whole genome shotgun (WGS) entry which is preliminary data.</text>
</comment>
<dbReference type="InterPro" id="IPR035906">
    <property type="entry name" value="MetI-like_sf"/>
</dbReference>
<feature type="transmembrane region" description="Helical" evidence="7">
    <location>
        <begin position="204"/>
        <end position="222"/>
    </location>
</feature>
<dbReference type="InterPro" id="IPR050366">
    <property type="entry name" value="BP-dependent_transpt_permease"/>
</dbReference>
<comment type="subcellular location">
    <subcellularLocation>
        <location evidence="1 7">Cell membrane</location>
        <topology evidence="1 7">Multi-pass membrane protein</topology>
    </subcellularLocation>
</comment>
<dbReference type="InterPro" id="IPR000515">
    <property type="entry name" value="MetI-like"/>
</dbReference>
<evidence type="ECO:0000256" key="4">
    <source>
        <dbReference type="ARBA" id="ARBA00022692"/>
    </source>
</evidence>
<dbReference type="GO" id="GO:0005886">
    <property type="term" value="C:plasma membrane"/>
    <property type="evidence" value="ECO:0007669"/>
    <property type="project" value="UniProtKB-SubCell"/>
</dbReference>
<dbReference type="PANTHER" id="PTHR43386:SF25">
    <property type="entry name" value="PEPTIDE ABC TRANSPORTER PERMEASE PROTEIN"/>
    <property type="match status" value="1"/>
</dbReference>
<dbReference type="Pfam" id="PF00528">
    <property type="entry name" value="BPD_transp_1"/>
    <property type="match status" value="1"/>
</dbReference>
<dbReference type="Proteomes" id="UP000578030">
    <property type="component" value="Unassembled WGS sequence"/>
</dbReference>
<feature type="domain" description="ABC transmembrane type-1" evidence="8">
    <location>
        <begin position="76"/>
        <end position="265"/>
    </location>
</feature>
<keyword evidence="2 7" id="KW-0813">Transport</keyword>
<evidence type="ECO:0000256" key="6">
    <source>
        <dbReference type="ARBA" id="ARBA00023136"/>
    </source>
</evidence>
<dbReference type="EMBL" id="JABEQM010000006">
    <property type="protein sequence ID" value="MBB2201835.1"/>
    <property type="molecule type" value="Genomic_DNA"/>
</dbReference>
<gene>
    <name evidence="9" type="ORF">HLH28_09640</name>
</gene>
<keyword evidence="6 7" id="KW-0472">Membrane</keyword>
<reference evidence="9 10" key="1">
    <citation type="submission" date="2020-04" db="EMBL/GenBank/DDBJ databases">
        <title>Description of novel Gluconacetobacter.</title>
        <authorList>
            <person name="Sombolestani A."/>
        </authorList>
    </citation>
    <scope>NUCLEOTIDE SEQUENCE [LARGE SCALE GENOMIC DNA]</scope>
    <source>
        <strain evidence="9 10">LMG 27802</strain>
    </source>
</reference>
<dbReference type="PROSITE" id="PS50928">
    <property type="entry name" value="ABC_TM1"/>
    <property type="match status" value="1"/>
</dbReference>
<keyword evidence="4 7" id="KW-0812">Transmembrane</keyword>
<feature type="transmembrane region" description="Helical" evidence="7">
    <location>
        <begin position="12"/>
        <end position="33"/>
    </location>
</feature>
<sequence>MYPAVLFRSPVGLAGAAILLFWLAVAAFAPWIAPFSPTRSFMPVAPMMAAAPGGGRFWLGTDLLGRDLLSRLVWGTRSVVVYAPLATASAYVIGIALGLWAGYRRGVTDMLLSRTADLVLAFPVVPLYIVLLSKLGSSGFNIVFAITLSTTPGVMRIMRGLTLDLREQAYVAAARLRGEGTLAILFLEILPNARATLIADACMRLGYVVTAIGTLGFLGMGLPPPTPDWGGMIEEGRVLAILFPHLVLPPCLAIVSLALGCSMLADGLRRGEGR</sequence>
<dbReference type="SUPFAM" id="SSF161098">
    <property type="entry name" value="MetI-like"/>
    <property type="match status" value="1"/>
</dbReference>
<accession>A0A7W4PL57</accession>
<comment type="similarity">
    <text evidence="7">Belongs to the binding-protein-dependent transport system permease family.</text>
</comment>
<name>A0A7W4PL57_9PROT</name>
<keyword evidence="3" id="KW-1003">Cell membrane</keyword>
<evidence type="ECO:0000256" key="5">
    <source>
        <dbReference type="ARBA" id="ARBA00022989"/>
    </source>
</evidence>
<proteinExistence type="inferred from homology"/>
<organism evidence="9 10">
    <name type="scientific">Gluconacetobacter tumulisoli</name>
    <dbReference type="NCBI Taxonomy" id="1286189"/>
    <lineage>
        <taxon>Bacteria</taxon>
        <taxon>Pseudomonadati</taxon>
        <taxon>Pseudomonadota</taxon>
        <taxon>Alphaproteobacteria</taxon>
        <taxon>Acetobacterales</taxon>
        <taxon>Acetobacteraceae</taxon>
        <taxon>Gluconacetobacter</taxon>
    </lineage>
</organism>
<dbReference type="AlphaFoldDB" id="A0A7W4PL57"/>
<dbReference type="InterPro" id="IPR025966">
    <property type="entry name" value="OppC_N"/>
</dbReference>
<evidence type="ECO:0000256" key="3">
    <source>
        <dbReference type="ARBA" id="ARBA00022475"/>
    </source>
</evidence>
<feature type="transmembrane region" description="Helical" evidence="7">
    <location>
        <begin position="242"/>
        <end position="265"/>
    </location>
</feature>
<dbReference type="GO" id="GO:0055085">
    <property type="term" value="P:transmembrane transport"/>
    <property type="evidence" value="ECO:0007669"/>
    <property type="project" value="InterPro"/>
</dbReference>
<evidence type="ECO:0000256" key="7">
    <source>
        <dbReference type="RuleBase" id="RU363032"/>
    </source>
</evidence>
<evidence type="ECO:0000259" key="8">
    <source>
        <dbReference type="PROSITE" id="PS50928"/>
    </source>
</evidence>
<evidence type="ECO:0000256" key="1">
    <source>
        <dbReference type="ARBA" id="ARBA00004651"/>
    </source>
</evidence>
<dbReference type="Gene3D" id="1.10.3720.10">
    <property type="entry name" value="MetI-like"/>
    <property type="match status" value="1"/>
</dbReference>